<evidence type="ECO:0000256" key="1">
    <source>
        <dbReference type="ARBA" id="ARBA00023002"/>
    </source>
</evidence>
<comment type="caution">
    <text evidence="4">The sequence shown here is derived from an EMBL/GenBank/DDBJ whole genome shotgun (WGS) entry which is preliminary data.</text>
</comment>
<proteinExistence type="predicted"/>
<feature type="domain" description="Luciferase-like" evidence="3">
    <location>
        <begin position="28"/>
        <end position="348"/>
    </location>
</feature>
<sequence length="424" mass="47344">MKVTYFQQVPYRHLPPDFAERYESVVSTPYHALTRPEQVADAFQDAMGELMHAARAGFDALVVTEHGQCSYDMVPNPDLLAAALAHATEAEGLSTAIYPLGRSLGKAREPLRVAEEHAVLDCMSRGRLVCGFPIGLGYDANVNNGVPPMETRPRYDENLRLILRSWTAREPFAWNGRHSQHRMVNLWPRPMQDPHPPVWITATGNPRTIEFILESGFGFNYFGWFGARTTAPRIFERFWGTVDALGKPVNPYQVGFMQLIGVAETDEKAEKLYAEHAEYFFQRGLGSVPMERMMLPGGIDIRGVEALLRDPGDTGLYARMRTAPFRDLAETGCAIVGSPDTVAEQLIDIIKRHRIGNLHAMLQFGSMPAELTKFNIDLFAAEVLPRLKGIWRDDAPPHHWWPERLGGDLSPLRAAAGAVTGGLR</sequence>
<dbReference type="PANTHER" id="PTHR30137">
    <property type="entry name" value="LUCIFERASE-LIKE MONOOXYGENASE"/>
    <property type="match status" value="1"/>
</dbReference>
<dbReference type="Gene3D" id="3.20.20.30">
    <property type="entry name" value="Luciferase-like domain"/>
    <property type="match status" value="1"/>
</dbReference>
<name>A0A0J8C3J7_STRVR</name>
<dbReference type="GO" id="GO:0016705">
    <property type="term" value="F:oxidoreductase activity, acting on paired donors, with incorporation or reduction of molecular oxygen"/>
    <property type="evidence" value="ECO:0007669"/>
    <property type="project" value="InterPro"/>
</dbReference>
<dbReference type="InterPro" id="IPR011251">
    <property type="entry name" value="Luciferase-like_dom"/>
</dbReference>
<dbReference type="InterPro" id="IPR050766">
    <property type="entry name" value="Bact_Lucif_Oxidored"/>
</dbReference>
<dbReference type="GO" id="GO:0005829">
    <property type="term" value="C:cytosol"/>
    <property type="evidence" value="ECO:0007669"/>
    <property type="project" value="TreeGrafter"/>
</dbReference>
<dbReference type="Proteomes" id="UP000037432">
    <property type="component" value="Unassembled WGS sequence"/>
</dbReference>
<evidence type="ECO:0000313" key="5">
    <source>
        <dbReference type="Proteomes" id="UP000037432"/>
    </source>
</evidence>
<keyword evidence="2" id="KW-0503">Monooxygenase</keyword>
<dbReference type="OrthoDB" id="7903015at2"/>
<dbReference type="RefSeq" id="WP_048583383.1">
    <property type="nucleotide sequence ID" value="NZ_LFNT01000028.1"/>
</dbReference>
<gene>
    <name evidence="4" type="ORF">ACM01_23895</name>
</gene>
<accession>A0A0J8C3J7</accession>
<dbReference type="EMBL" id="LFNT01000028">
    <property type="protein sequence ID" value="KMS72380.1"/>
    <property type="molecule type" value="Genomic_DNA"/>
</dbReference>
<keyword evidence="1" id="KW-0560">Oxidoreductase</keyword>
<dbReference type="SUPFAM" id="SSF51679">
    <property type="entry name" value="Bacterial luciferase-like"/>
    <property type="match status" value="1"/>
</dbReference>
<dbReference type="GO" id="GO:0004497">
    <property type="term" value="F:monooxygenase activity"/>
    <property type="evidence" value="ECO:0007669"/>
    <property type="project" value="UniProtKB-KW"/>
</dbReference>
<reference evidence="4 5" key="1">
    <citation type="submission" date="2015-06" db="EMBL/GenBank/DDBJ databases">
        <authorList>
            <person name="Ju K.-S."/>
            <person name="Doroghazi J.R."/>
            <person name="Metcalf W.W."/>
        </authorList>
    </citation>
    <scope>NUCLEOTIDE SEQUENCE [LARGE SCALE GENOMIC DNA]</scope>
    <source>
        <strain evidence="4 5">NRRL 3414</strain>
    </source>
</reference>
<evidence type="ECO:0000313" key="4">
    <source>
        <dbReference type="EMBL" id="KMS72380.1"/>
    </source>
</evidence>
<dbReference type="AlphaFoldDB" id="A0A0J8C3J7"/>
<dbReference type="Pfam" id="PF00296">
    <property type="entry name" value="Bac_luciferase"/>
    <property type="match status" value="1"/>
</dbReference>
<evidence type="ECO:0000259" key="3">
    <source>
        <dbReference type="Pfam" id="PF00296"/>
    </source>
</evidence>
<dbReference type="PANTHER" id="PTHR30137:SF8">
    <property type="entry name" value="BLR5498 PROTEIN"/>
    <property type="match status" value="1"/>
</dbReference>
<dbReference type="InterPro" id="IPR036661">
    <property type="entry name" value="Luciferase-like_sf"/>
</dbReference>
<evidence type="ECO:0000256" key="2">
    <source>
        <dbReference type="ARBA" id="ARBA00023033"/>
    </source>
</evidence>
<protein>
    <submittedName>
        <fullName evidence="4">Flavin-dependent oxidoreductase</fullName>
    </submittedName>
</protein>
<organism evidence="4 5">
    <name type="scientific">Streptomyces viridochromogenes</name>
    <dbReference type="NCBI Taxonomy" id="1938"/>
    <lineage>
        <taxon>Bacteria</taxon>
        <taxon>Bacillati</taxon>
        <taxon>Actinomycetota</taxon>
        <taxon>Actinomycetes</taxon>
        <taxon>Kitasatosporales</taxon>
        <taxon>Streptomycetaceae</taxon>
        <taxon>Streptomyces</taxon>
    </lineage>
</organism>
<dbReference type="PATRIC" id="fig|1938.3.peg.4612"/>